<evidence type="ECO:0000313" key="2">
    <source>
        <dbReference type="Proteomes" id="UP000250235"/>
    </source>
</evidence>
<gene>
    <name evidence="1" type="ORF">F511_35719</name>
</gene>
<proteinExistence type="predicted"/>
<organism evidence="1 2">
    <name type="scientific">Dorcoceras hygrometricum</name>
    <dbReference type="NCBI Taxonomy" id="472368"/>
    <lineage>
        <taxon>Eukaryota</taxon>
        <taxon>Viridiplantae</taxon>
        <taxon>Streptophyta</taxon>
        <taxon>Embryophyta</taxon>
        <taxon>Tracheophyta</taxon>
        <taxon>Spermatophyta</taxon>
        <taxon>Magnoliopsida</taxon>
        <taxon>eudicotyledons</taxon>
        <taxon>Gunneridae</taxon>
        <taxon>Pentapetalae</taxon>
        <taxon>asterids</taxon>
        <taxon>lamiids</taxon>
        <taxon>Lamiales</taxon>
        <taxon>Gesneriaceae</taxon>
        <taxon>Didymocarpoideae</taxon>
        <taxon>Trichosporeae</taxon>
        <taxon>Loxocarpinae</taxon>
        <taxon>Dorcoceras</taxon>
    </lineage>
</organism>
<dbReference type="EMBL" id="KQ992406">
    <property type="protein sequence ID" value="KZV50465.1"/>
    <property type="molecule type" value="Genomic_DNA"/>
</dbReference>
<sequence length="62" mass="7201">MKRRRYQMSINNEETMQAEADQRSKHIQNTTKACKEEDTRTTLSVLYRTPSNGKKLVSNGLI</sequence>
<evidence type="ECO:0000313" key="1">
    <source>
        <dbReference type="EMBL" id="KZV50465.1"/>
    </source>
</evidence>
<reference evidence="1 2" key="1">
    <citation type="journal article" date="2015" name="Proc. Natl. Acad. Sci. U.S.A.">
        <title>The resurrection genome of Boea hygrometrica: A blueprint for survival of dehydration.</title>
        <authorList>
            <person name="Xiao L."/>
            <person name="Yang G."/>
            <person name="Zhang L."/>
            <person name="Yang X."/>
            <person name="Zhao S."/>
            <person name="Ji Z."/>
            <person name="Zhou Q."/>
            <person name="Hu M."/>
            <person name="Wang Y."/>
            <person name="Chen M."/>
            <person name="Xu Y."/>
            <person name="Jin H."/>
            <person name="Xiao X."/>
            <person name="Hu G."/>
            <person name="Bao F."/>
            <person name="Hu Y."/>
            <person name="Wan P."/>
            <person name="Li L."/>
            <person name="Deng X."/>
            <person name="Kuang T."/>
            <person name="Xiang C."/>
            <person name="Zhu J.K."/>
            <person name="Oliver M.J."/>
            <person name="He Y."/>
        </authorList>
    </citation>
    <scope>NUCLEOTIDE SEQUENCE [LARGE SCALE GENOMIC DNA]</scope>
    <source>
        <strain evidence="2">cv. XS01</strain>
    </source>
</reference>
<keyword evidence="2" id="KW-1185">Reference proteome</keyword>
<dbReference type="Proteomes" id="UP000250235">
    <property type="component" value="Unassembled WGS sequence"/>
</dbReference>
<accession>A0A2Z7CVT7</accession>
<name>A0A2Z7CVT7_9LAMI</name>
<protein>
    <submittedName>
        <fullName evidence="1">Uncharacterized protein</fullName>
    </submittedName>
</protein>
<dbReference type="AlphaFoldDB" id="A0A2Z7CVT7"/>